<dbReference type="Proteomes" id="UP000445144">
    <property type="component" value="Unassembled WGS sequence"/>
</dbReference>
<sequence>MNARVLELLKSPKKILSEDLVLLKEEINSFPYIQNIRALHLYGVHLYDKDKYQGELSTTAAYTTDKKILYQLINGEVKPRQMSPTIQEKSGIIEQETKNDQITRAFPIKRDDEYLLDLQSEPKHVFINGERNRILFEGEENFLTGENVEVIDIKSTLESGSLITQKIDENSLEAVTDSMNTSVEEKENEVNIHDNREEISSALNSDEKEGVTPFQITSNEEENKDMDESVVVQDEESKIELNTSFSSEKLIDEEKIASEKSIIQEDSELSFHGMESFMPDVKIQSNNNFSQETAETSLPNFNKHEEEMRRLIEEVEKKMQEGKSVTSKVELDHKNDGGNHGISFSETQAFSVDSSLAPKKDDISKVEYVSNEIVSNIQTDELPEKGTNREEGIYNEDNIKHSAWKPMNVESHIPDSMISISSEEKITAIEHEEGLKKEKIEPQVDVAEEEPNILLENNKEIQGNIEIEDVHKEAPAMNVSFFSSNISSWTTDGKKDEPKDVSETVGNQEVEPITDPNISNVPGFINTWQSWLKIDRVGDIEKYKVENKSKVIDTFIENNPKISQLRDESSYVIKEKANDISHLMTETLANLYIEQKLYTKAIKAFEILISKNPDKKEYFEGKIQEVKDIKNRN</sequence>
<evidence type="ECO:0000313" key="3">
    <source>
        <dbReference type="Proteomes" id="UP000445144"/>
    </source>
</evidence>
<reference evidence="2 3" key="1">
    <citation type="submission" date="2020-01" db="EMBL/GenBank/DDBJ databases">
        <authorList>
            <person name="Rodrigo-Torres L."/>
            <person name="Arahal R. D."/>
            <person name="Lucena T."/>
        </authorList>
    </citation>
    <scope>NUCLEOTIDE SEQUENCE [LARGE SCALE GENOMIC DNA]</scope>
    <source>
        <strain evidence="2 3">CECT 9293</strain>
    </source>
</reference>
<protein>
    <recommendedName>
        <fullName evidence="4">Tetratricopeptide repeat protein</fullName>
    </recommendedName>
</protein>
<feature type="compositionally biased region" description="Basic and acidic residues" evidence="1">
    <location>
        <begin position="492"/>
        <end position="502"/>
    </location>
</feature>
<accession>A0A6N4X7V2</accession>
<evidence type="ECO:0000256" key="1">
    <source>
        <dbReference type="SAM" id="MobiDB-lite"/>
    </source>
</evidence>
<name>A0A6N4X7V2_9FLAO</name>
<evidence type="ECO:0000313" key="2">
    <source>
        <dbReference type="EMBL" id="CAA7195728.1"/>
    </source>
</evidence>
<dbReference type="AlphaFoldDB" id="A0A6N4X7V2"/>
<feature type="region of interest" description="Disordered" evidence="1">
    <location>
        <begin position="320"/>
        <end position="343"/>
    </location>
</feature>
<dbReference type="RefSeq" id="WP_162032721.1">
    <property type="nucleotide sequence ID" value="NZ_CACVBR010000014.1"/>
</dbReference>
<feature type="region of interest" description="Disordered" evidence="1">
    <location>
        <begin position="489"/>
        <end position="515"/>
    </location>
</feature>
<evidence type="ECO:0008006" key="4">
    <source>
        <dbReference type="Google" id="ProtNLM"/>
    </source>
</evidence>
<dbReference type="EMBL" id="CACVBR010000014">
    <property type="protein sequence ID" value="CAA7195728.1"/>
    <property type="molecule type" value="Genomic_DNA"/>
</dbReference>
<gene>
    <name evidence="2" type="ORF">CHRY9293_01896</name>
</gene>
<keyword evidence="3" id="KW-1185">Reference proteome</keyword>
<organism evidence="2 3">
    <name type="scientific">Chryseobacterium potabilaquae</name>
    <dbReference type="NCBI Taxonomy" id="2675057"/>
    <lineage>
        <taxon>Bacteria</taxon>
        <taxon>Pseudomonadati</taxon>
        <taxon>Bacteroidota</taxon>
        <taxon>Flavobacteriia</taxon>
        <taxon>Flavobacteriales</taxon>
        <taxon>Weeksellaceae</taxon>
        <taxon>Chryseobacterium group</taxon>
        <taxon>Chryseobacterium</taxon>
    </lineage>
</organism>
<proteinExistence type="predicted"/>